<dbReference type="InterPro" id="IPR000525">
    <property type="entry name" value="Initiator_Rep_WH1"/>
</dbReference>
<protein>
    <submittedName>
        <fullName evidence="3">Replication protein A</fullName>
    </submittedName>
</protein>
<dbReference type="Pfam" id="PF01051">
    <property type="entry name" value="Rep3_N"/>
    <property type="match status" value="1"/>
</dbReference>
<name>O85801_HELPX</name>
<feature type="domain" description="Initiator Rep protein WH1" evidence="2">
    <location>
        <begin position="29"/>
        <end position="97"/>
    </location>
</feature>
<dbReference type="Pfam" id="PF21205">
    <property type="entry name" value="Rep3_C"/>
    <property type="match status" value="1"/>
</dbReference>
<dbReference type="GO" id="GO:0006270">
    <property type="term" value="P:DNA replication initiation"/>
    <property type="evidence" value="ECO:0007669"/>
    <property type="project" value="InterPro"/>
</dbReference>
<dbReference type="InterPro" id="IPR036390">
    <property type="entry name" value="WH_DNA-bd_sf"/>
</dbReference>
<dbReference type="SUPFAM" id="SSF46785">
    <property type="entry name" value="Winged helix' DNA-binding domain"/>
    <property type="match status" value="1"/>
</dbReference>
<comment type="similarity">
    <text evidence="1">Belongs to the initiator RepB protein family.</text>
</comment>
<reference evidence="3" key="1">
    <citation type="submission" date="1998-07" db="EMBL/GenBank/DDBJ databases">
        <title>First evidence of plasmid-chromosome recombination in Helicobacter pylori: IS605 and chromosomal DNA carried on a plasmid.</title>
        <authorList>
            <person name="Burnham K.D."/>
            <person name="McIntire S.A."/>
            <person name="Knesek J.E."/>
        </authorList>
    </citation>
    <scope>NUCLEOTIDE SEQUENCE</scope>
    <source>
        <strain evidence="3">HPM186</strain>
        <plasmid evidence="3">pHPM186</plasmid>
    </source>
</reference>
<dbReference type="GO" id="GO:0003887">
    <property type="term" value="F:DNA-directed DNA polymerase activity"/>
    <property type="evidence" value="ECO:0007669"/>
    <property type="project" value="InterPro"/>
</dbReference>
<evidence type="ECO:0000259" key="2">
    <source>
        <dbReference type="Pfam" id="PF01051"/>
    </source>
</evidence>
<accession>O85801</accession>
<gene>
    <name evidence="3" type="primary">repA</name>
</gene>
<keyword evidence="3" id="KW-0614">Plasmid</keyword>
<evidence type="ECO:0000256" key="1">
    <source>
        <dbReference type="ARBA" id="ARBA00038283"/>
    </source>
</evidence>
<geneLocation type="plasmid" evidence="3">
    <name>pHPM186</name>
</geneLocation>
<dbReference type="AlphaFoldDB" id="O85801"/>
<dbReference type="InterPro" id="IPR036388">
    <property type="entry name" value="WH-like_DNA-bd_sf"/>
</dbReference>
<dbReference type="EMBL" id="AF077006">
    <property type="protein sequence ID" value="AAC28360.1"/>
    <property type="molecule type" value="Genomic_DNA"/>
</dbReference>
<dbReference type="Gene3D" id="1.10.10.10">
    <property type="entry name" value="Winged helix-like DNA-binding domain superfamily/Winged helix DNA-binding domain"/>
    <property type="match status" value="1"/>
</dbReference>
<sequence>MSAIRSGIKLWDSVKAALLCGISETETSIIQADYMLFSRCKIELNKPSKDLKYLEIQLNDNYQYLLNNLGMGQYTSFNLLEFQRVRGKYAKTLYRLLRQSKSTGILSVEWTQFRELLDIPKDYKMENIDQKVLTPSLKELRKIYPFEHLSYKKERRNSHDKRKVTHIDFYFEQLPQSETKHQIQKDKQRAKRDIKLIAWDIHKLKAIKIEAYKNKTKSLKVSQNPLWKLGFLNSKPWSAISSGTTMGLFCKLTTPLLKRIKCFCMFQPTKTLKNSLCPTRHSLWNFCLRMDTAGKKTICEKKLIPLKSTLSLTNLLRNLQNISAKRSTSLISMWINALRDQYLPENHSDCEIELQSDLCFSPRCGYSCETAQTFHCYRCKTFEYLVQETLLVKKTDAFDYIYILGQVMDYKEIARIRRLRYGSDHSHGTHHNSAMEGTNSLWAEHEYVNRTKEPYEVGELRGSARDRKLWQFCSPYFRIFKERKDTRRTFDWPFAFCFDAQYPRSFWKIQNHLQRDHRGKKTQLEVHIMVQLESIMCV</sequence>
<evidence type="ECO:0000313" key="3">
    <source>
        <dbReference type="EMBL" id="AAC28360.1"/>
    </source>
</evidence>
<organism evidence="3">
    <name type="scientific">Helicobacter pylori</name>
    <name type="common">Campylobacter pylori</name>
    <dbReference type="NCBI Taxonomy" id="210"/>
    <lineage>
        <taxon>Bacteria</taxon>
        <taxon>Pseudomonadati</taxon>
        <taxon>Campylobacterota</taxon>
        <taxon>Epsilonproteobacteria</taxon>
        <taxon>Campylobacterales</taxon>
        <taxon>Helicobacteraceae</taxon>
        <taxon>Helicobacter</taxon>
    </lineage>
</organism>
<proteinExistence type="inferred from homology"/>